<evidence type="ECO:0000256" key="2">
    <source>
        <dbReference type="ARBA" id="ARBA00004745"/>
    </source>
</evidence>
<reference evidence="9" key="1">
    <citation type="journal article" date="2015" name="ISME J.">
        <title>Draft Genome Sequence of Streptomyces incarnatus NRRL8089, which Produces the Nucleoside Antibiotic Sinefungin.</title>
        <authorList>
            <person name="Oshima K."/>
            <person name="Hattori M."/>
            <person name="Shimizu H."/>
            <person name="Fukuda K."/>
            <person name="Nemoto M."/>
            <person name="Inagaki K."/>
            <person name="Tamura T."/>
        </authorList>
    </citation>
    <scope>NUCLEOTIDE SEQUENCE</scope>
    <source>
        <strain evidence="9">FACHB-1375</strain>
    </source>
</reference>
<evidence type="ECO:0000313" key="10">
    <source>
        <dbReference type="Proteomes" id="UP000641646"/>
    </source>
</evidence>
<dbReference type="FunFam" id="3.40.50.10440:FF:000001">
    <property type="entry name" value="Dihydroxyacetone kinase, DhaK subunit"/>
    <property type="match status" value="1"/>
</dbReference>
<dbReference type="InterPro" id="IPR012736">
    <property type="entry name" value="DhaK_1"/>
</dbReference>
<dbReference type="GO" id="GO:0019563">
    <property type="term" value="P:glycerol catabolic process"/>
    <property type="evidence" value="ECO:0007669"/>
    <property type="project" value="TreeGrafter"/>
</dbReference>
<protein>
    <recommendedName>
        <fullName evidence="3">phosphoenolpyruvate--glycerone phosphotransferase</fullName>
        <ecNumber evidence="3">2.7.1.121</ecNumber>
    </recommendedName>
</protein>
<dbReference type="GO" id="GO:0005829">
    <property type="term" value="C:cytosol"/>
    <property type="evidence" value="ECO:0007669"/>
    <property type="project" value="TreeGrafter"/>
</dbReference>
<sequence>MKKLINNPNDVVRESLEGMAIAHPDLIKVHFDPHFIYRADAPIHNKVAIISGGGSGHEPMHGGFVGFGMLDAACPGEVFTSPTPDQMLEAAKMVNSGAGVLNIVKNYSGDIMNFEMAAELAHSENIQVANILIDDDVAVKDSLYTQGRRGVGTTVLAEKICGAAAQAGYNLKQVANLCRQVNINGRSMGMALTSCTVPAKGSPTFQLGDDEMEVGIGIHGEPGRQRMSLKSADEITEMLAISIIEDSAYTRTVREWDANKGEWVEVELINPPLQSGDSVLAFVNGMGGTPLSELYIVYRKLAEICDRKGLKIVRNSIGPYITSLEMQGCSITLLKMNDEMIKLWDAPVKTPAFRWGM</sequence>
<dbReference type="SUPFAM" id="SSF82549">
    <property type="entry name" value="DAK1/DegV-like"/>
    <property type="match status" value="1"/>
</dbReference>
<feature type="domain" description="DhaK" evidence="8">
    <location>
        <begin position="7"/>
        <end position="353"/>
    </location>
</feature>
<name>A0A926ZK07_9CYAN</name>
<keyword evidence="4 9" id="KW-0808">Transferase</keyword>
<evidence type="ECO:0000313" key="9">
    <source>
        <dbReference type="EMBL" id="MBD2185450.1"/>
    </source>
</evidence>
<evidence type="ECO:0000259" key="8">
    <source>
        <dbReference type="PROSITE" id="PS51481"/>
    </source>
</evidence>
<accession>A0A926ZK07</accession>
<dbReference type="NCBIfam" id="TIGR02363">
    <property type="entry name" value="dhaK1"/>
    <property type="match status" value="1"/>
</dbReference>
<dbReference type="Gene3D" id="3.30.1180.20">
    <property type="entry name" value="Dihydroxyacetone kinase, domain 2"/>
    <property type="match status" value="1"/>
</dbReference>
<evidence type="ECO:0000256" key="3">
    <source>
        <dbReference type="ARBA" id="ARBA00012095"/>
    </source>
</evidence>
<comment type="pathway">
    <text evidence="2">Polyol metabolism; glycerol degradation.</text>
</comment>
<dbReference type="Gene3D" id="3.40.50.10440">
    <property type="entry name" value="Dihydroxyacetone kinase, domain 1"/>
    <property type="match status" value="1"/>
</dbReference>
<dbReference type="PROSITE" id="PS51481">
    <property type="entry name" value="DHAK"/>
    <property type="match status" value="1"/>
</dbReference>
<dbReference type="FunFam" id="3.30.1180.20:FF:000002">
    <property type="entry name" value="Dihydroxyacetone kinase subunit DhaK"/>
    <property type="match status" value="1"/>
</dbReference>
<comment type="caution">
    <text evidence="9">The sequence shown here is derived from an EMBL/GenBank/DDBJ whole genome shotgun (WGS) entry which is preliminary data.</text>
</comment>
<evidence type="ECO:0000256" key="6">
    <source>
        <dbReference type="ARBA" id="ARBA00022798"/>
    </source>
</evidence>
<dbReference type="PANTHER" id="PTHR28629">
    <property type="entry name" value="TRIOKINASE/FMN CYCLASE"/>
    <property type="match status" value="1"/>
</dbReference>
<dbReference type="AlphaFoldDB" id="A0A926ZK07"/>
<dbReference type="InterPro" id="IPR050861">
    <property type="entry name" value="Dihydroxyacetone_Kinase"/>
</dbReference>
<comment type="subunit">
    <text evidence="7">Homodimer. The dihydroxyacetone kinase complex is composed of a homodimer of DhaM, a homodimer of DhaK and the subunit DhaL.</text>
</comment>
<keyword evidence="10" id="KW-1185">Reference proteome</keyword>
<dbReference type="PANTHER" id="PTHR28629:SF4">
    <property type="entry name" value="TRIOKINASE_FMN CYCLASE"/>
    <property type="match status" value="1"/>
</dbReference>
<organism evidence="9 10">
    <name type="scientific">Aerosakkonema funiforme FACHB-1375</name>
    <dbReference type="NCBI Taxonomy" id="2949571"/>
    <lineage>
        <taxon>Bacteria</taxon>
        <taxon>Bacillati</taxon>
        <taxon>Cyanobacteriota</taxon>
        <taxon>Cyanophyceae</taxon>
        <taxon>Oscillatoriophycideae</taxon>
        <taxon>Aerosakkonematales</taxon>
        <taxon>Aerosakkonemataceae</taxon>
        <taxon>Aerosakkonema</taxon>
    </lineage>
</organism>
<dbReference type="Pfam" id="PF02733">
    <property type="entry name" value="Dak1"/>
    <property type="match status" value="1"/>
</dbReference>
<dbReference type="GO" id="GO:0047324">
    <property type="term" value="F:phosphoenolpyruvate-glycerone phosphotransferase activity"/>
    <property type="evidence" value="ECO:0007669"/>
    <property type="project" value="UniProtKB-EC"/>
</dbReference>
<evidence type="ECO:0000256" key="7">
    <source>
        <dbReference type="ARBA" id="ARBA00046577"/>
    </source>
</evidence>
<gene>
    <name evidence="9" type="primary">dhaK</name>
    <name evidence="9" type="ORF">H6G03_31005</name>
</gene>
<evidence type="ECO:0000256" key="5">
    <source>
        <dbReference type="ARBA" id="ARBA00022777"/>
    </source>
</evidence>
<keyword evidence="6" id="KW-0319">Glycerol metabolism</keyword>
<dbReference type="EMBL" id="JACJPW010000122">
    <property type="protein sequence ID" value="MBD2185450.1"/>
    <property type="molecule type" value="Genomic_DNA"/>
</dbReference>
<dbReference type="EC" id="2.7.1.121" evidence="3"/>
<proteinExistence type="predicted"/>
<dbReference type="RefSeq" id="WP_190473776.1">
    <property type="nucleotide sequence ID" value="NZ_JACJPW010000122.1"/>
</dbReference>
<comment type="catalytic activity">
    <reaction evidence="1">
        <text>dihydroxyacetone + phosphoenolpyruvate = dihydroxyacetone phosphate + pyruvate</text>
        <dbReference type="Rhea" id="RHEA:18381"/>
        <dbReference type="ChEBI" id="CHEBI:15361"/>
        <dbReference type="ChEBI" id="CHEBI:16016"/>
        <dbReference type="ChEBI" id="CHEBI:57642"/>
        <dbReference type="ChEBI" id="CHEBI:58702"/>
        <dbReference type="EC" id="2.7.1.121"/>
    </reaction>
</comment>
<dbReference type="InterPro" id="IPR004006">
    <property type="entry name" value="DhaK_dom"/>
</dbReference>
<evidence type="ECO:0000256" key="1">
    <source>
        <dbReference type="ARBA" id="ARBA00001113"/>
    </source>
</evidence>
<evidence type="ECO:0000256" key="4">
    <source>
        <dbReference type="ARBA" id="ARBA00022679"/>
    </source>
</evidence>
<dbReference type="Proteomes" id="UP000641646">
    <property type="component" value="Unassembled WGS sequence"/>
</dbReference>
<reference evidence="9" key="2">
    <citation type="submission" date="2020-08" db="EMBL/GenBank/DDBJ databases">
        <authorList>
            <person name="Chen M."/>
            <person name="Teng W."/>
            <person name="Zhao L."/>
            <person name="Hu C."/>
            <person name="Zhou Y."/>
            <person name="Han B."/>
            <person name="Song L."/>
            <person name="Shu W."/>
        </authorList>
    </citation>
    <scope>NUCLEOTIDE SEQUENCE</scope>
    <source>
        <strain evidence="9">FACHB-1375</strain>
    </source>
</reference>
<keyword evidence="5 9" id="KW-0418">Kinase</keyword>
<dbReference type="GO" id="GO:0004371">
    <property type="term" value="F:glycerone kinase activity"/>
    <property type="evidence" value="ECO:0007669"/>
    <property type="project" value="InterPro"/>
</dbReference>